<name>A0A0C2T602_AMAMK</name>
<keyword evidence="3" id="KW-1185">Reference proteome</keyword>
<reference evidence="2 3" key="1">
    <citation type="submission" date="2014-04" db="EMBL/GenBank/DDBJ databases">
        <title>Evolutionary Origins and Diversification of the Mycorrhizal Mutualists.</title>
        <authorList>
            <consortium name="DOE Joint Genome Institute"/>
            <consortium name="Mycorrhizal Genomics Consortium"/>
            <person name="Kohler A."/>
            <person name="Kuo A."/>
            <person name="Nagy L.G."/>
            <person name="Floudas D."/>
            <person name="Copeland A."/>
            <person name="Barry K.W."/>
            <person name="Cichocki N."/>
            <person name="Veneault-Fourrey C."/>
            <person name="LaButti K."/>
            <person name="Lindquist E.A."/>
            <person name="Lipzen A."/>
            <person name="Lundell T."/>
            <person name="Morin E."/>
            <person name="Murat C."/>
            <person name="Riley R."/>
            <person name="Ohm R."/>
            <person name="Sun H."/>
            <person name="Tunlid A."/>
            <person name="Henrissat B."/>
            <person name="Grigoriev I.V."/>
            <person name="Hibbett D.S."/>
            <person name="Martin F."/>
        </authorList>
    </citation>
    <scope>NUCLEOTIDE SEQUENCE [LARGE SCALE GENOMIC DNA]</scope>
    <source>
        <strain evidence="2 3">Koide BX008</strain>
    </source>
</reference>
<protein>
    <submittedName>
        <fullName evidence="2">Uncharacterized protein</fullName>
    </submittedName>
</protein>
<gene>
    <name evidence="2" type="ORF">M378DRAFT_154972</name>
</gene>
<keyword evidence="1" id="KW-0472">Membrane</keyword>
<dbReference type="EMBL" id="KN818222">
    <property type="protein sequence ID" value="KIL71410.1"/>
    <property type="molecule type" value="Genomic_DNA"/>
</dbReference>
<dbReference type="HOGENOM" id="CLU_2903685_0_0_1"/>
<dbReference type="AlphaFoldDB" id="A0A0C2T602"/>
<dbReference type="Proteomes" id="UP000054549">
    <property type="component" value="Unassembled WGS sequence"/>
</dbReference>
<accession>A0A0C2T602</accession>
<keyword evidence="1" id="KW-1133">Transmembrane helix</keyword>
<evidence type="ECO:0000256" key="1">
    <source>
        <dbReference type="SAM" id="Phobius"/>
    </source>
</evidence>
<evidence type="ECO:0000313" key="2">
    <source>
        <dbReference type="EMBL" id="KIL71410.1"/>
    </source>
</evidence>
<evidence type="ECO:0000313" key="3">
    <source>
        <dbReference type="Proteomes" id="UP000054549"/>
    </source>
</evidence>
<organism evidence="2 3">
    <name type="scientific">Amanita muscaria (strain Koide BX008)</name>
    <dbReference type="NCBI Taxonomy" id="946122"/>
    <lineage>
        <taxon>Eukaryota</taxon>
        <taxon>Fungi</taxon>
        <taxon>Dikarya</taxon>
        <taxon>Basidiomycota</taxon>
        <taxon>Agaricomycotina</taxon>
        <taxon>Agaricomycetes</taxon>
        <taxon>Agaricomycetidae</taxon>
        <taxon>Agaricales</taxon>
        <taxon>Pluteineae</taxon>
        <taxon>Amanitaceae</taxon>
        <taxon>Amanita</taxon>
    </lineage>
</organism>
<proteinExistence type="predicted"/>
<dbReference type="InParanoid" id="A0A0C2T602"/>
<sequence length="62" mass="7097">MDPMSPTRGGEWSVSLMVLPAQLMSFLLLTNHDHVFLPVLLYIYYYTLRLSVAPGRAICWDP</sequence>
<keyword evidence="1" id="KW-0812">Transmembrane</keyword>
<feature type="transmembrane region" description="Helical" evidence="1">
    <location>
        <begin position="35"/>
        <end position="52"/>
    </location>
</feature>